<evidence type="ECO:0000256" key="2">
    <source>
        <dbReference type="SAM" id="Phobius"/>
    </source>
</evidence>
<keyword evidence="2" id="KW-0812">Transmembrane</keyword>
<evidence type="ECO:0000313" key="3">
    <source>
        <dbReference type="EMBL" id="KAK0056736.1"/>
    </source>
</evidence>
<protein>
    <submittedName>
        <fullName evidence="3">Cubilin-like isoform X3</fullName>
    </submittedName>
</protein>
<sequence length="96" mass="10810">MGPKSSGIQILHIAIGTSISSFFCIILIICGFYHRRKFRSDRAPPDHDHVEVRYVSAPTGCNTTDRLLMEDRNDGSNDHHNHSTTQSPRCQKVSMV</sequence>
<keyword evidence="2" id="KW-0472">Membrane</keyword>
<evidence type="ECO:0000256" key="1">
    <source>
        <dbReference type="SAM" id="MobiDB-lite"/>
    </source>
</evidence>
<proteinExistence type="predicted"/>
<reference evidence="3" key="1">
    <citation type="journal article" date="2023" name="PLoS Negl. Trop. Dis.">
        <title>A genome sequence for Biomphalaria pfeifferi, the major vector snail for the human-infecting parasite Schistosoma mansoni.</title>
        <authorList>
            <person name="Bu L."/>
            <person name="Lu L."/>
            <person name="Laidemitt M.R."/>
            <person name="Zhang S.M."/>
            <person name="Mutuku M."/>
            <person name="Mkoji G."/>
            <person name="Steinauer M."/>
            <person name="Loker E.S."/>
        </authorList>
    </citation>
    <scope>NUCLEOTIDE SEQUENCE</scope>
    <source>
        <strain evidence="3">KasaAsao</strain>
    </source>
</reference>
<feature type="region of interest" description="Disordered" evidence="1">
    <location>
        <begin position="63"/>
        <end position="96"/>
    </location>
</feature>
<accession>A0AAD8FAV7</accession>
<dbReference type="EMBL" id="JASAOG010000060">
    <property type="protein sequence ID" value="KAK0056736.1"/>
    <property type="molecule type" value="Genomic_DNA"/>
</dbReference>
<organism evidence="3 4">
    <name type="scientific">Biomphalaria pfeifferi</name>
    <name type="common">Bloodfluke planorb</name>
    <name type="synonym">Freshwater snail</name>
    <dbReference type="NCBI Taxonomy" id="112525"/>
    <lineage>
        <taxon>Eukaryota</taxon>
        <taxon>Metazoa</taxon>
        <taxon>Spiralia</taxon>
        <taxon>Lophotrochozoa</taxon>
        <taxon>Mollusca</taxon>
        <taxon>Gastropoda</taxon>
        <taxon>Heterobranchia</taxon>
        <taxon>Euthyneura</taxon>
        <taxon>Panpulmonata</taxon>
        <taxon>Hygrophila</taxon>
        <taxon>Lymnaeoidea</taxon>
        <taxon>Planorbidae</taxon>
        <taxon>Biomphalaria</taxon>
    </lineage>
</organism>
<reference evidence="3" key="2">
    <citation type="submission" date="2023-04" db="EMBL/GenBank/DDBJ databases">
        <authorList>
            <person name="Bu L."/>
            <person name="Lu L."/>
            <person name="Laidemitt M.R."/>
            <person name="Zhang S.M."/>
            <person name="Mutuku M."/>
            <person name="Mkoji G."/>
            <person name="Steinauer M."/>
            <person name="Loker E.S."/>
        </authorList>
    </citation>
    <scope>NUCLEOTIDE SEQUENCE</scope>
    <source>
        <strain evidence="3">KasaAsao</strain>
        <tissue evidence="3">Whole Snail</tissue>
    </source>
</reference>
<dbReference type="Proteomes" id="UP001233172">
    <property type="component" value="Unassembled WGS sequence"/>
</dbReference>
<feature type="transmembrane region" description="Helical" evidence="2">
    <location>
        <begin position="12"/>
        <end position="33"/>
    </location>
</feature>
<keyword evidence="4" id="KW-1185">Reference proteome</keyword>
<comment type="caution">
    <text evidence="3">The sequence shown here is derived from an EMBL/GenBank/DDBJ whole genome shotgun (WGS) entry which is preliminary data.</text>
</comment>
<keyword evidence="2" id="KW-1133">Transmembrane helix</keyword>
<name>A0AAD8FAV7_BIOPF</name>
<dbReference type="AlphaFoldDB" id="A0AAD8FAV7"/>
<feature type="compositionally biased region" description="Basic and acidic residues" evidence="1">
    <location>
        <begin position="67"/>
        <end position="81"/>
    </location>
</feature>
<evidence type="ECO:0000313" key="4">
    <source>
        <dbReference type="Proteomes" id="UP001233172"/>
    </source>
</evidence>
<gene>
    <name evidence="3" type="ORF">Bpfe_013954</name>
</gene>